<dbReference type="InterPro" id="IPR050287">
    <property type="entry name" value="MTA/SAH_deaminase"/>
</dbReference>
<dbReference type="RefSeq" id="WP_099593282.1">
    <property type="nucleotide sequence ID" value="NZ_MDGM01000012.1"/>
</dbReference>
<protein>
    <submittedName>
        <fullName evidence="6">8-oxoguanine deaminase</fullName>
    </submittedName>
</protein>
<dbReference type="SUPFAM" id="SSF51338">
    <property type="entry name" value="Composite domain of metallo-dependent hydrolases"/>
    <property type="match status" value="1"/>
</dbReference>
<dbReference type="CDD" id="cd01298">
    <property type="entry name" value="ATZ_TRZ_like"/>
    <property type="match status" value="1"/>
</dbReference>
<comment type="caution">
    <text evidence="6">The sequence shown here is derived from an EMBL/GenBank/DDBJ whole genome shotgun (WGS) entry which is preliminary data.</text>
</comment>
<dbReference type="PANTHER" id="PTHR43794:SF11">
    <property type="entry name" value="AMIDOHYDROLASE-RELATED DOMAIN-CONTAINING PROTEIN"/>
    <property type="match status" value="1"/>
</dbReference>
<dbReference type="OrthoDB" id="9796020at2"/>
<keyword evidence="4" id="KW-0862">Zinc</keyword>
<dbReference type="Proteomes" id="UP000231516">
    <property type="component" value="Unassembled WGS sequence"/>
</dbReference>
<evidence type="ECO:0000256" key="1">
    <source>
        <dbReference type="ARBA" id="ARBA00006745"/>
    </source>
</evidence>
<dbReference type="GO" id="GO:0019239">
    <property type="term" value="F:deaminase activity"/>
    <property type="evidence" value="ECO:0007669"/>
    <property type="project" value="UniProtKB-ARBA"/>
</dbReference>
<keyword evidence="3" id="KW-0378">Hydrolase</keyword>
<sequence length="448" mass="48149">MAKHLKTLIKNADVVVTMNDNRQEIAACDILIENGVIVGVGENLPDVDQVINATGCVVTPGLVNTHHHLFQSLVRGVPAGQDALLFGWLKTLYPIFGRMMGEDMYVSAQLGLGELALSGCSMSSDHQYIFPNDVKLEHAIEGARSIGVRFHPTRGAMSVGESNGGLPPDSLVEQEPKILEDFLRVVDAFHDPSDGAMLRVGLAPCSPFTVSEGLMKDAAEMAVDKGVMLHTHLAENDEDIAYSLEHFGCRPGQYAENLGWTGDHVWHAHCVKLDAGEIDLFARSKTGVAHCPCSNCRLGSGIAPVREMRDAGVKVALGVDGSASSDAGHLLTEARQTMLLQRVKNGADSMRAREALEIATRGGAQVLGRHDLGSIEVGKRADIAIWDVSGLQAAGAWDPVAALVLNGPFNVRDLLVEGKPVVAEGQLVNQEERMIVERVQKRVARLMA</sequence>
<dbReference type="FunFam" id="3.20.20.140:FF:000014">
    <property type="entry name" value="5-methylthioadenosine/S-adenosylhomocysteine deaminase"/>
    <property type="match status" value="1"/>
</dbReference>
<dbReference type="InterPro" id="IPR006680">
    <property type="entry name" value="Amidohydro-rel"/>
</dbReference>
<keyword evidence="2" id="KW-0479">Metal-binding</keyword>
<evidence type="ECO:0000313" key="6">
    <source>
        <dbReference type="EMBL" id="PIB24697.1"/>
    </source>
</evidence>
<dbReference type="PANTHER" id="PTHR43794">
    <property type="entry name" value="AMINOHYDROLASE SSNA-RELATED"/>
    <property type="match status" value="1"/>
</dbReference>
<dbReference type="NCBIfam" id="NF006055">
    <property type="entry name" value="PRK08203.1"/>
    <property type="match status" value="1"/>
</dbReference>
<dbReference type="GO" id="GO:0016814">
    <property type="term" value="F:hydrolase activity, acting on carbon-nitrogen (but not peptide) bonds, in cyclic amidines"/>
    <property type="evidence" value="ECO:0007669"/>
    <property type="project" value="UniProtKB-ARBA"/>
</dbReference>
<dbReference type="Gene3D" id="2.30.40.10">
    <property type="entry name" value="Urease, subunit C, domain 1"/>
    <property type="match status" value="1"/>
</dbReference>
<proteinExistence type="inferred from homology"/>
<accession>A0A2G5K587</accession>
<dbReference type="Gene3D" id="3.20.20.140">
    <property type="entry name" value="Metal-dependent hydrolases"/>
    <property type="match status" value="1"/>
</dbReference>
<keyword evidence="7" id="KW-1185">Reference proteome</keyword>
<evidence type="ECO:0000256" key="2">
    <source>
        <dbReference type="ARBA" id="ARBA00022723"/>
    </source>
</evidence>
<dbReference type="InterPro" id="IPR011059">
    <property type="entry name" value="Metal-dep_hydrolase_composite"/>
</dbReference>
<dbReference type="GO" id="GO:0046872">
    <property type="term" value="F:metal ion binding"/>
    <property type="evidence" value="ECO:0007669"/>
    <property type="project" value="UniProtKB-KW"/>
</dbReference>
<evidence type="ECO:0000259" key="5">
    <source>
        <dbReference type="Pfam" id="PF01979"/>
    </source>
</evidence>
<reference evidence="6 7" key="1">
    <citation type="submission" date="2016-08" db="EMBL/GenBank/DDBJ databases">
        <title>Draft genome of Amylibacter sp. strain 4G11.</title>
        <authorList>
            <person name="Wong S.-K."/>
            <person name="Hamasaki K."/>
            <person name="Yoshizawa S."/>
        </authorList>
    </citation>
    <scope>NUCLEOTIDE SEQUENCE [LARGE SCALE GENOMIC DNA]</scope>
    <source>
        <strain evidence="6 7">4G11</strain>
    </source>
</reference>
<dbReference type="SUPFAM" id="SSF51556">
    <property type="entry name" value="Metallo-dependent hydrolases"/>
    <property type="match status" value="1"/>
</dbReference>
<evidence type="ECO:0000313" key="7">
    <source>
        <dbReference type="Proteomes" id="UP000231516"/>
    </source>
</evidence>
<name>A0A2G5K587_9RHOB</name>
<evidence type="ECO:0000256" key="3">
    <source>
        <dbReference type="ARBA" id="ARBA00022801"/>
    </source>
</evidence>
<dbReference type="EMBL" id="MDGM01000012">
    <property type="protein sequence ID" value="PIB24697.1"/>
    <property type="molecule type" value="Genomic_DNA"/>
</dbReference>
<comment type="similarity">
    <text evidence="1">Belongs to the metallo-dependent hydrolases superfamily. ATZ/TRZ family.</text>
</comment>
<organism evidence="6 7">
    <name type="scientific">Paramylibacter kogurei</name>
    <dbReference type="NCBI Taxonomy" id="1889778"/>
    <lineage>
        <taxon>Bacteria</taxon>
        <taxon>Pseudomonadati</taxon>
        <taxon>Pseudomonadota</taxon>
        <taxon>Alphaproteobacteria</taxon>
        <taxon>Rhodobacterales</taxon>
        <taxon>Paracoccaceae</taxon>
        <taxon>Paramylibacter</taxon>
    </lineage>
</organism>
<feature type="domain" description="Amidohydrolase-related" evidence="5">
    <location>
        <begin position="57"/>
        <end position="421"/>
    </location>
</feature>
<dbReference type="InterPro" id="IPR032466">
    <property type="entry name" value="Metal_Hydrolase"/>
</dbReference>
<evidence type="ECO:0000256" key="4">
    <source>
        <dbReference type="ARBA" id="ARBA00022833"/>
    </source>
</evidence>
<dbReference type="AlphaFoldDB" id="A0A2G5K587"/>
<gene>
    <name evidence="6" type="ORF">BFP76_05805</name>
</gene>
<dbReference type="Pfam" id="PF01979">
    <property type="entry name" value="Amidohydro_1"/>
    <property type="match status" value="1"/>
</dbReference>